<evidence type="ECO:0000313" key="2">
    <source>
        <dbReference type="Proteomes" id="UP000289738"/>
    </source>
</evidence>
<sequence>MARQAGNDGDINRLNETSYYSGIADFERSRLLLSRRVSHTHPSSDAILLGVKPPVAPQHAAQRKESFTLKLVCLRDRVRQMPPPDDLETLRHYARCYIMLLIGGYLMMDKSKTWSTCVGSLFSGTLGSAGRCLGDRPC</sequence>
<comment type="caution">
    <text evidence="1">The sequence shown here is derived from an EMBL/GenBank/DDBJ whole genome shotgun (WGS) entry which is preliminary data.</text>
</comment>
<reference evidence="1 2" key="1">
    <citation type="submission" date="2019-01" db="EMBL/GenBank/DDBJ databases">
        <title>Sequencing of cultivated peanut Arachis hypogaea provides insights into genome evolution and oil improvement.</title>
        <authorList>
            <person name="Chen X."/>
        </authorList>
    </citation>
    <scope>NUCLEOTIDE SEQUENCE [LARGE SCALE GENOMIC DNA]</scope>
    <source>
        <strain evidence="2">cv. Fuhuasheng</strain>
        <tissue evidence="1">Leaves</tissue>
    </source>
</reference>
<dbReference type="AlphaFoldDB" id="A0A444ZM51"/>
<proteinExistence type="predicted"/>
<evidence type="ECO:0000313" key="1">
    <source>
        <dbReference type="EMBL" id="RYR15250.1"/>
    </source>
</evidence>
<keyword evidence="2" id="KW-1185">Reference proteome</keyword>
<organism evidence="1 2">
    <name type="scientific">Arachis hypogaea</name>
    <name type="common">Peanut</name>
    <dbReference type="NCBI Taxonomy" id="3818"/>
    <lineage>
        <taxon>Eukaryota</taxon>
        <taxon>Viridiplantae</taxon>
        <taxon>Streptophyta</taxon>
        <taxon>Embryophyta</taxon>
        <taxon>Tracheophyta</taxon>
        <taxon>Spermatophyta</taxon>
        <taxon>Magnoliopsida</taxon>
        <taxon>eudicotyledons</taxon>
        <taxon>Gunneridae</taxon>
        <taxon>Pentapetalae</taxon>
        <taxon>rosids</taxon>
        <taxon>fabids</taxon>
        <taxon>Fabales</taxon>
        <taxon>Fabaceae</taxon>
        <taxon>Papilionoideae</taxon>
        <taxon>50 kb inversion clade</taxon>
        <taxon>dalbergioids sensu lato</taxon>
        <taxon>Dalbergieae</taxon>
        <taxon>Pterocarpus clade</taxon>
        <taxon>Arachis</taxon>
    </lineage>
</organism>
<protein>
    <submittedName>
        <fullName evidence="1">Uncharacterized protein</fullName>
    </submittedName>
</protein>
<name>A0A444ZM51_ARAHY</name>
<dbReference type="Proteomes" id="UP000289738">
    <property type="component" value="Chromosome B04"/>
</dbReference>
<accession>A0A444ZM51</accession>
<dbReference type="EMBL" id="SDMP01000014">
    <property type="protein sequence ID" value="RYR15250.1"/>
    <property type="molecule type" value="Genomic_DNA"/>
</dbReference>
<gene>
    <name evidence="1" type="ORF">Ahy_B04g071976</name>
</gene>